<dbReference type="CDD" id="cd05233">
    <property type="entry name" value="SDR_c"/>
    <property type="match status" value="1"/>
</dbReference>
<dbReference type="PANTHER" id="PTHR42760:SF133">
    <property type="entry name" value="3-OXOACYL-[ACYL-CARRIER-PROTEIN] REDUCTASE"/>
    <property type="match status" value="1"/>
</dbReference>
<protein>
    <submittedName>
        <fullName evidence="3">3-oxoacyl-[acyl-carrier protein] reductase</fullName>
        <ecNumber evidence="3">1.1.1.100</ecNumber>
    </submittedName>
</protein>
<organism evidence="3">
    <name type="scientific">uncultured Microvirga sp</name>
    <dbReference type="NCBI Taxonomy" id="412392"/>
    <lineage>
        <taxon>Bacteria</taxon>
        <taxon>Pseudomonadati</taxon>
        <taxon>Pseudomonadota</taxon>
        <taxon>Alphaproteobacteria</taxon>
        <taxon>Hyphomicrobiales</taxon>
        <taxon>Methylobacteriaceae</taxon>
        <taxon>Microvirga</taxon>
        <taxon>environmental samples</taxon>
    </lineage>
</organism>
<evidence type="ECO:0000256" key="1">
    <source>
        <dbReference type="ARBA" id="ARBA00006484"/>
    </source>
</evidence>
<dbReference type="InterPro" id="IPR002347">
    <property type="entry name" value="SDR_fam"/>
</dbReference>
<comment type="similarity">
    <text evidence="1">Belongs to the short-chain dehydrogenases/reductases (SDR) family.</text>
</comment>
<dbReference type="EMBL" id="CADCUC010000287">
    <property type="protein sequence ID" value="CAA9331166.1"/>
    <property type="molecule type" value="Genomic_DNA"/>
</dbReference>
<name>A0A6J4LE48_9HYPH</name>
<dbReference type="InterPro" id="IPR020904">
    <property type="entry name" value="Sc_DH/Rdtase_CS"/>
</dbReference>
<dbReference type="PRINTS" id="PR00080">
    <property type="entry name" value="SDRFAMILY"/>
</dbReference>
<dbReference type="Pfam" id="PF13561">
    <property type="entry name" value="adh_short_C2"/>
    <property type="match status" value="1"/>
</dbReference>
<dbReference type="EC" id="1.1.1.100" evidence="3"/>
<gene>
    <name evidence="3" type="ORF">AVDCRST_MAG90-1481</name>
</gene>
<reference evidence="3" key="1">
    <citation type="submission" date="2020-02" db="EMBL/GenBank/DDBJ databases">
        <authorList>
            <person name="Meier V. D."/>
        </authorList>
    </citation>
    <scope>NUCLEOTIDE SEQUENCE</scope>
    <source>
        <strain evidence="3">AVDCRST_MAG90</strain>
    </source>
</reference>
<dbReference type="PANTHER" id="PTHR42760">
    <property type="entry name" value="SHORT-CHAIN DEHYDROGENASES/REDUCTASES FAMILY MEMBER"/>
    <property type="match status" value="1"/>
</dbReference>
<dbReference type="FunFam" id="3.40.50.720:FF:000084">
    <property type="entry name" value="Short-chain dehydrogenase reductase"/>
    <property type="match status" value="1"/>
</dbReference>
<dbReference type="PRINTS" id="PR00081">
    <property type="entry name" value="GDHRDH"/>
</dbReference>
<proteinExistence type="inferred from homology"/>
<dbReference type="SUPFAM" id="SSF51735">
    <property type="entry name" value="NAD(P)-binding Rossmann-fold domains"/>
    <property type="match status" value="1"/>
</dbReference>
<keyword evidence="2 3" id="KW-0560">Oxidoreductase</keyword>
<sequence>MITADLTGKTVLVTGGASGIGLAAVELFAACGAGVAMNHLIDDPRAGSEIARLTRAGHRVISAPGNVAVPDEAEAMVEEAIAGLDRLDVLINNAGTPGTTQPIDFGDLDAMTEEFWSLILSTNLIGPFRCARAAAPALRQARGAIVNTASIAGLGRRGSSMAYGTSKAGLINLTRGLARALAPDVRVNAVAPGLVQTPWTDPWTEERKRGTLERTLLARLATPSDIAETMLFLAAGAAYITGETIVVDGGAA</sequence>
<dbReference type="Gene3D" id="3.40.50.720">
    <property type="entry name" value="NAD(P)-binding Rossmann-like Domain"/>
    <property type="match status" value="1"/>
</dbReference>
<evidence type="ECO:0000313" key="3">
    <source>
        <dbReference type="EMBL" id="CAA9331166.1"/>
    </source>
</evidence>
<dbReference type="AlphaFoldDB" id="A0A6J4LE48"/>
<dbReference type="GO" id="GO:0004316">
    <property type="term" value="F:3-oxoacyl-[acyl-carrier-protein] reductase (NADPH) activity"/>
    <property type="evidence" value="ECO:0007669"/>
    <property type="project" value="UniProtKB-EC"/>
</dbReference>
<evidence type="ECO:0000256" key="2">
    <source>
        <dbReference type="ARBA" id="ARBA00023002"/>
    </source>
</evidence>
<dbReference type="PROSITE" id="PS00061">
    <property type="entry name" value="ADH_SHORT"/>
    <property type="match status" value="1"/>
</dbReference>
<accession>A0A6J4LE48</accession>
<dbReference type="InterPro" id="IPR036291">
    <property type="entry name" value="NAD(P)-bd_dom_sf"/>
</dbReference>